<dbReference type="PIRSF" id="PIRSF021320">
    <property type="entry name" value="DUF984"/>
    <property type="match status" value="1"/>
</dbReference>
<dbReference type="EMBL" id="JAVDWA010000001">
    <property type="protein sequence ID" value="MDR7071585.1"/>
    <property type="molecule type" value="Genomic_DNA"/>
</dbReference>
<sequence>MNSAAQKYWDSFWENKGQEKPTSVSAWKFGADPDHLAQLVIDGVKTATCSGLIFYETENEPLPSVGDYSIILNSKDVPLAIIQTTEVQIMPMIEVPEDFAVAEGEGDRSYRYWKEAHIKFFTEELSKLDLEWSEDMLLVCERFRLVDVKS</sequence>
<dbReference type="SMART" id="SM01022">
    <property type="entry name" value="ASCH"/>
    <property type="match status" value="1"/>
</dbReference>
<dbReference type="Pfam" id="PF04266">
    <property type="entry name" value="ASCH"/>
    <property type="match status" value="1"/>
</dbReference>
<organism evidence="2 3">
    <name type="scientific">Fictibacillus barbaricus</name>
    <dbReference type="NCBI Taxonomy" id="182136"/>
    <lineage>
        <taxon>Bacteria</taxon>
        <taxon>Bacillati</taxon>
        <taxon>Bacillota</taxon>
        <taxon>Bacilli</taxon>
        <taxon>Bacillales</taxon>
        <taxon>Fictibacillaceae</taxon>
        <taxon>Fictibacillus</taxon>
    </lineage>
</organism>
<name>A0ABU1TWM8_9BACL</name>
<dbReference type="RefSeq" id="WP_310256190.1">
    <property type="nucleotide sequence ID" value="NZ_JAVDWA010000001.1"/>
</dbReference>
<reference evidence="2 3" key="1">
    <citation type="submission" date="2023-07" db="EMBL/GenBank/DDBJ databases">
        <title>Sorghum-associated microbial communities from plants grown in Nebraska, USA.</title>
        <authorList>
            <person name="Schachtman D."/>
        </authorList>
    </citation>
    <scope>NUCLEOTIDE SEQUENCE [LARGE SCALE GENOMIC DNA]</scope>
    <source>
        <strain evidence="2 3">BE211</strain>
    </source>
</reference>
<dbReference type="Gene3D" id="3.10.400.10">
    <property type="entry name" value="Sulfate adenylyltransferase"/>
    <property type="match status" value="1"/>
</dbReference>
<dbReference type="InterPro" id="IPR009326">
    <property type="entry name" value="DUF984"/>
</dbReference>
<comment type="caution">
    <text evidence="2">The sequence shown here is derived from an EMBL/GenBank/DDBJ whole genome shotgun (WGS) entry which is preliminary data.</text>
</comment>
<dbReference type="CDD" id="cd06553">
    <property type="entry name" value="ASCH_Ef3133_like"/>
    <property type="match status" value="1"/>
</dbReference>
<dbReference type="PANTHER" id="PTHR39203:SF1">
    <property type="entry name" value="CYTOPLASMIC PROTEIN"/>
    <property type="match status" value="1"/>
</dbReference>
<evidence type="ECO:0000259" key="1">
    <source>
        <dbReference type="SMART" id="SM01022"/>
    </source>
</evidence>
<evidence type="ECO:0000313" key="3">
    <source>
        <dbReference type="Proteomes" id="UP001258181"/>
    </source>
</evidence>
<gene>
    <name evidence="2" type="ORF">J2X07_000560</name>
</gene>
<dbReference type="Proteomes" id="UP001258181">
    <property type="component" value="Unassembled WGS sequence"/>
</dbReference>
<dbReference type="PANTHER" id="PTHR39203">
    <property type="entry name" value="CYTOPLASMIC PROTEIN-RELATED"/>
    <property type="match status" value="1"/>
</dbReference>
<feature type="domain" description="ASCH" evidence="1">
    <location>
        <begin position="27"/>
        <end position="147"/>
    </location>
</feature>
<protein>
    <submittedName>
        <fullName evidence="2">Uncharacterized protein YhfF</fullName>
    </submittedName>
</protein>
<dbReference type="InterPro" id="IPR015947">
    <property type="entry name" value="PUA-like_sf"/>
</dbReference>
<proteinExistence type="predicted"/>
<evidence type="ECO:0000313" key="2">
    <source>
        <dbReference type="EMBL" id="MDR7071585.1"/>
    </source>
</evidence>
<keyword evidence="3" id="KW-1185">Reference proteome</keyword>
<dbReference type="SUPFAM" id="SSF88697">
    <property type="entry name" value="PUA domain-like"/>
    <property type="match status" value="1"/>
</dbReference>
<dbReference type="InterPro" id="IPR007374">
    <property type="entry name" value="ASCH_domain"/>
</dbReference>
<accession>A0ABU1TWM8</accession>